<dbReference type="AlphaFoldDB" id="A0A2B4RH03"/>
<dbReference type="SUPFAM" id="SSF57184">
    <property type="entry name" value="Growth factor receptor domain"/>
    <property type="match status" value="1"/>
</dbReference>
<evidence type="ECO:0000256" key="1">
    <source>
        <dbReference type="SAM" id="SignalP"/>
    </source>
</evidence>
<name>A0A2B4RH03_STYPI</name>
<reference evidence="3" key="1">
    <citation type="journal article" date="2017" name="bioRxiv">
        <title>Comparative analysis of the genomes of Stylophora pistillata and Acropora digitifera provides evidence for extensive differences between species of corals.</title>
        <authorList>
            <person name="Voolstra C.R."/>
            <person name="Li Y."/>
            <person name="Liew Y.J."/>
            <person name="Baumgarten S."/>
            <person name="Zoccola D."/>
            <person name="Flot J.-F."/>
            <person name="Tambutte S."/>
            <person name="Allemand D."/>
            <person name="Aranda M."/>
        </authorList>
    </citation>
    <scope>NUCLEOTIDE SEQUENCE [LARGE SCALE GENOMIC DNA]</scope>
</reference>
<sequence length="294" mass="33021">MKGVMVAFLLFAAVLLFVTVDSKRGGKGGSRRKNGIRSGTKELTCPRNCSDCEEGVCLECDDGFALKMLRNNRTGCIPCGRRLKMKDPDLYLQQCSTNCTRNCSVWDKGNNQMCNPGFFKVQTRILKRTVCVPCGRLMKRVWPDVFVRECTESGCGRGCANCTSPGLCTECERDQKLFTPPGSNITKCVRRCPPFYKLKKGVSPPKCEFQQKGGKPNRPNSKCVRGCEQCTLEGVCKKCFVELQLLKLRDRTICTRRCPSTLRTYFDPETNTKICRKPRRGKKGGRKNLSQSDS</sequence>
<gene>
    <name evidence="2" type="ORF">AWC38_SpisGene20245</name>
</gene>
<proteinExistence type="predicted"/>
<accession>A0A2B4RH03</accession>
<dbReference type="EMBL" id="LSMT01000640">
    <property type="protein sequence ID" value="PFX15532.1"/>
    <property type="molecule type" value="Genomic_DNA"/>
</dbReference>
<feature type="signal peptide" evidence="1">
    <location>
        <begin position="1"/>
        <end position="22"/>
    </location>
</feature>
<keyword evidence="3" id="KW-1185">Reference proteome</keyword>
<keyword evidence="1" id="KW-0732">Signal</keyword>
<protein>
    <submittedName>
        <fullName evidence="2">Uncharacterized protein</fullName>
    </submittedName>
</protein>
<dbReference type="Proteomes" id="UP000225706">
    <property type="component" value="Unassembled WGS sequence"/>
</dbReference>
<comment type="caution">
    <text evidence="2">The sequence shown here is derived from an EMBL/GenBank/DDBJ whole genome shotgun (WGS) entry which is preliminary data.</text>
</comment>
<evidence type="ECO:0000313" key="3">
    <source>
        <dbReference type="Proteomes" id="UP000225706"/>
    </source>
</evidence>
<dbReference type="InterPro" id="IPR009030">
    <property type="entry name" value="Growth_fac_rcpt_cys_sf"/>
</dbReference>
<evidence type="ECO:0000313" key="2">
    <source>
        <dbReference type="EMBL" id="PFX15532.1"/>
    </source>
</evidence>
<feature type="chain" id="PRO_5013287421" evidence="1">
    <location>
        <begin position="23"/>
        <end position="294"/>
    </location>
</feature>
<dbReference type="OrthoDB" id="5983064at2759"/>
<organism evidence="2 3">
    <name type="scientific">Stylophora pistillata</name>
    <name type="common">Smooth cauliflower coral</name>
    <dbReference type="NCBI Taxonomy" id="50429"/>
    <lineage>
        <taxon>Eukaryota</taxon>
        <taxon>Metazoa</taxon>
        <taxon>Cnidaria</taxon>
        <taxon>Anthozoa</taxon>
        <taxon>Hexacorallia</taxon>
        <taxon>Scleractinia</taxon>
        <taxon>Astrocoeniina</taxon>
        <taxon>Pocilloporidae</taxon>
        <taxon>Stylophora</taxon>
    </lineage>
</organism>